<feature type="compositionally biased region" description="Basic and acidic residues" evidence="1">
    <location>
        <begin position="228"/>
        <end position="242"/>
    </location>
</feature>
<dbReference type="EMBL" id="JACGCM010002414">
    <property type="protein sequence ID" value="KAF6139969.1"/>
    <property type="molecule type" value="Genomic_DNA"/>
</dbReference>
<feature type="region of interest" description="Disordered" evidence="1">
    <location>
        <begin position="454"/>
        <end position="475"/>
    </location>
</feature>
<dbReference type="Proteomes" id="UP000541444">
    <property type="component" value="Unassembled WGS sequence"/>
</dbReference>
<reference evidence="2 3" key="1">
    <citation type="journal article" date="2020" name="IScience">
        <title>Genome Sequencing of the Endangered Kingdonia uniflora (Circaeasteraceae, Ranunculales) Reveals Potential Mechanisms of Evolutionary Specialization.</title>
        <authorList>
            <person name="Sun Y."/>
            <person name="Deng T."/>
            <person name="Zhang A."/>
            <person name="Moore M.J."/>
            <person name="Landis J.B."/>
            <person name="Lin N."/>
            <person name="Zhang H."/>
            <person name="Zhang X."/>
            <person name="Huang J."/>
            <person name="Zhang X."/>
            <person name="Sun H."/>
            <person name="Wang H."/>
        </authorList>
    </citation>
    <scope>NUCLEOTIDE SEQUENCE [LARGE SCALE GENOMIC DNA]</scope>
    <source>
        <strain evidence="2">TB1705</strain>
        <tissue evidence="2">Leaf</tissue>
    </source>
</reference>
<feature type="compositionally biased region" description="Basic and acidic residues" evidence="1">
    <location>
        <begin position="199"/>
        <end position="219"/>
    </location>
</feature>
<feature type="compositionally biased region" description="Polar residues" evidence="1">
    <location>
        <begin position="385"/>
        <end position="394"/>
    </location>
</feature>
<feature type="compositionally biased region" description="Basic residues" evidence="1">
    <location>
        <begin position="110"/>
        <end position="133"/>
    </location>
</feature>
<feature type="compositionally biased region" description="Basic residues" evidence="1">
    <location>
        <begin position="157"/>
        <end position="173"/>
    </location>
</feature>
<dbReference type="PANTHER" id="PTHR36808:SF1">
    <property type="entry name" value="TRANSCRIPTIONAL REGULATOR ATRX-LIKE PROTEIN"/>
    <property type="match status" value="1"/>
</dbReference>
<sequence>MIASFLKHFLFLHNRYCESSESNPIVTARFTFMASSSSKKKSYFSSHKKKPSKKLSLVKRKKSKSSKKEKSKKLRRSRRDVSVSHSDDDSRTDDSVYISSSGSEEDNRSRKTHSRSRSHTRGVIKGSKKRRWRSPSSESPRRKKKEAIKRVGELKEKKKTSNRKRGNGRSHKKVSVDSGSNDSRSCSTCYGESSSGESDSERSRGRYEGGEKKVKRSSDRTSGGRNYHGYESEERLASEKNPPRLRSVLSIVKGSEEEVVRDEIIQASDDFPSSRSNDSYDGGRKGENKIQVGGAKIEKDDFTSKTTKFAEICKDNTGVEHVECNPILTMGVIRSEVSVGVDSSKFDDWESILRQKALENLRKFRGNPRTNQEPCVNKKSDSSSRLENLSNAKTDSIEIKPLKETVKNNAEDRPLVAQSTETTHSLKQESKDKYHATNPLMGVKKFVLDRTLSGKTNKESDPKSAQGSSTLKQETFGDSFVSKKIPVSHNSPQGRLLKTTYSPEKYNNEIVKTIHRISNSSSTFKRGTFGDRTILKKVPASQSNSLEGRLSDIKNIPETSSNETPKAANSIGNTIHEEVNKNVESVALEASSAAVVPEVSSTADVPEASSAAGLVSEAFSSSAVPGASAAFIASSESNQSGDVIKGGSQFEQKTMSVMRGGDLVKVNYKVYIPRKTPALARRQLQR</sequence>
<dbReference type="PANTHER" id="PTHR36808">
    <property type="entry name" value="TRANSCRIPTIONAL REGULATOR ATRX-LIKE PROTEIN"/>
    <property type="match status" value="1"/>
</dbReference>
<comment type="caution">
    <text evidence="2">The sequence shown here is derived from an EMBL/GenBank/DDBJ whole genome shotgun (WGS) entry which is preliminary data.</text>
</comment>
<name>A0A7J7LBQ5_9MAGN</name>
<keyword evidence="3" id="KW-1185">Reference proteome</keyword>
<dbReference type="OrthoDB" id="786617at2759"/>
<feature type="region of interest" description="Disordered" evidence="1">
    <location>
        <begin position="363"/>
        <end position="434"/>
    </location>
</feature>
<proteinExistence type="predicted"/>
<evidence type="ECO:0000313" key="3">
    <source>
        <dbReference type="Proteomes" id="UP000541444"/>
    </source>
</evidence>
<feature type="compositionally biased region" description="Basic and acidic residues" evidence="1">
    <location>
        <begin position="79"/>
        <end position="94"/>
    </location>
</feature>
<feature type="compositionally biased region" description="Basic residues" evidence="1">
    <location>
        <begin position="38"/>
        <end position="78"/>
    </location>
</feature>
<protein>
    <submittedName>
        <fullName evidence="2">Uncharacterized protein</fullName>
    </submittedName>
</protein>
<feature type="compositionally biased region" description="Basic and acidic residues" evidence="1">
    <location>
        <begin position="395"/>
        <end position="414"/>
    </location>
</feature>
<feature type="compositionally biased region" description="Polar residues" evidence="1">
    <location>
        <begin position="463"/>
        <end position="473"/>
    </location>
</feature>
<feature type="compositionally biased region" description="Basic and acidic residues" evidence="1">
    <location>
        <begin position="424"/>
        <end position="434"/>
    </location>
</feature>
<gene>
    <name evidence="2" type="ORF">GIB67_037337</name>
</gene>
<evidence type="ECO:0000313" key="2">
    <source>
        <dbReference type="EMBL" id="KAF6139969.1"/>
    </source>
</evidence>
<feature type="region of interest" description="Disordered" evidence="1">
    <location>
        <begin position="36"/>
        <end position="293"/>
    </location>
</feature>
<feature type="compositionally biased region" description="Basic and acidic residues" evidence="1">
    <location>
        <begin position="254"/>
        <end position="264"/>
    </location>
</feature>
<organism evidence="2 3">
    <name type="scientific">Kingdonia uniflora</name>
    <dbReference type="NCBI Taxonomy" id="39325"/>
    <lineage>
        <taxon>Eukaryota</taxon>
        <taxon>Viridiplantae</taxon>
        <taxon>Streptophyta</taxon>
        <taxon>Embryophyta</taxon>
        <taxon>Tracheophyta</taxon>
        <taxon>Spermatophyta</taxon>
        <taxon>Magnoliopsida</taxon>
        <taxon>Ranunculales</taxon>
        <taxon>Circaeasteraceae</taxon>
        <taxon>Kingdonia</taxon>
    </lineage>
</organism>
<accession>A0A7J7LBQ5</accession>
<feature type="compositionally biased region" description="Polar residues" evidence="1">
    <location>
        <begin position="177"/>
        <end position="190"/>
    </location>
</feature>
<dbReference type="AlphaFoldDB" id="A0A7J7LBQ5"/>
<evidence type="ECO:0000256" key="1">
    <source>
        <dbReference type="SAM" id="MobiDB-lite"/>
    </source>
</evidence>